<protein>
    <submittedName>
        <fullName evidence="1">Bsr4631 protein</fullName>
    </submittedName>
</protein>
<proteinExistence type="predicted"/>
<evidence type="ECO:0000313" key="2">
    <source>
        <dbReference type="Proteomes" id="UP000002526"/>
    </source>
</evidence>
<dbReference type="EMBL" id="BA000040">
    <property type="protein sequence ID" value="BAC49896.1"/>
    <property type="molecule type" value="Genomic_DNA"/>
</dbReference>
<dbReference type="Proteomes" id="UP000002526">
    <property type="component" value="Chromosome"/>
</dbReference>
<evidence type="ECO:0000313" key="1">
    <source>
        <dbReference type="EMBL" id="BAC49896.1"/>
    </source>
</evidence>
<keyword evidence="2" id="KW-1185">Reference proteome</keyword>
<gene>
    <name evidence="1" type="ordered locus">bsr4631</name>
</gene>
<dbReference type="HOGENOM" id="CLU_2767687_0_0_5"/>
<dbReference type="PATRIC" id="fig|224911.44.peg.4440"/>
<dbReference type="EnsemblBacteria" id="BAC49896">
    <property type="protein sequence ID" value="BAC49896"/>
    <property type="gene ID" value="BAC49896"/>
</dbReference>
<organism evidence="1 2">
    <name type="scientific">Bradyrhizobium diazoefficiens (strain JCM 10833 / BCRC 13528 / IAM 13628 / NBRC 14792 / USDA 110)</name>
    <dbReference type="NCBI Taxonomy" id="224911"/>
    <lineage>
        <taxon>Bacteria</taxon>
        <taxon>Pseudomonadati</taxon>
        <taxon>Pseudomonadota</taxon>
        <taxon>Alphaproteobacteria</taxon>
        <taxon>Hyphomicrobiales</taxon>
        <taxon>Nitrobacteraceae</taxon>
        <taxon>Bradyrhizobium</taxon>
    </lineage>
</organism>
<name>Q89LB5_BRADU</name>
<dbReference type="KEGG" id="bja:bsr4631"/>
<reference evidence="2" key="1">
    <citation type="journal article" date="2002" name="DNA Res.">
        <title>Complete genomic sequence of nitrogen-fixing symbiotic bacterium Bradyrhizobium japonicum USDA110.</title>
        <authorList>
            <person name="Kaneko T."/>
            <person name="Nakamura Y."/>
            <person name="Sato S."/>
            <person name="Minamisawa K."/>
            <person name="Uchiumi T."/>
            <person name="Sasamoto S."/>
            <person name="Watanabe A."/>
            <person name="Idesawa K."/>
            <person name="Iriguchi M."/>
            <person name="Kawashima K."/>
            <person name="Kohara M."/>
            <person name="Matsumoto M."/>
            <person name="Shimpo S."/>
            <person name="Tsuruoka H."/>
            <person name="Wada T."/>
            <person name="Yamada M."/>
            <person name="Tabata S."/>
        </authorList>
    </citation>
    <scope>NUCLEOTIDE SEQUENCE [LARGE SCALE GENOMIC DNA]</scope>
    <source>
        <strain evidence="2">JCM 10833 / BCRC 13528 / IAM 13628 / NBRC 14792 / USDA 110</strain>
    </source>
</reference>
<sequence>MARYVEDVRRRLALRTTATRQPHIRLYRRLEEEKNEDKRALIRTLLAEEEARDVPATPRGTLTTIQKQQ</sequence>
<dbReference type="AlphaFoldDB" id="Q89LB5"/>
<dbReference type="InParanoid" id="Q89LB5"/>
<accession>Q89LB5</accession>
<dbReference type="OrthoDB" id="8261920at2"/>